<evidence type="ECO:0000313" key="4">
    <source>
        <dbReference type="EMBL" id="WZN60353.1"/>
    </source>
</evidence>
<dbReference type="InterPro" id="IPR003690">
    <property type="entry name" value="MTERF"/>
</dbReference>
<reference evidence="4 5" key="1">
    <citation type="submission" date="2024-03" db="EMBL/GenBank/DDBJ databases">
        <title>Complete genome sequence of the green alga Chloropicon roscoffensis RCC1871.</title>
        <authorList>
            <person name="Lemieux C."/>
            <person name="Pombert J.-F."/>
            <person name="Otis C."/>
            <person name="Turmel M."/>
        </authorList>
    </citation>
    <scope>NUCLEOTIDE SEQUENCE [LARGE SCALE GENOMIC DNA]</scope>
    <source>
        <strain evidence="4 5">RCC1871</strain>
    </source>
</reference>
<keyword evidence="5" id="KW-1185">Reference proteome</keyword>
<dbReference type="InterPro" id="IPR038538">
    <property type="entry name" value="MTERF_sf"/>
</dbReference>
<keyword evidence="2" id="KW-0805">Transcription regulation</keyword>
<gene>
    <name evidence="4" type="ORF">HKI87_03g18820</name>
</gene>
<evidence type="ECO:0008006" key="6">
    <source>
        <dbReference type="Google" id="ProtNLM"/>
    </source>
</evidence>
<organism evidence="4 5">
    <name type="scientific">Chloropicon roscoffensis</name>
    <dbReference type="NCBI Taxonomy" id="1461544"/>
    <lineage>
        <taxon>Eukaryota</taxon>
        <taxon>Viridiplantae</taxon>
        <taxon>Chlorophyta</taxon>
        <taxon>Chloropicophyceae</taxon>
        <taxon>Chloropicales</taxon>
        <taxon>Chloropicaceae</taxon>
        <taxon>Chloropicon</taxon>
    </lineage>
</organism>
<dbReference type="Gene3D" id="1.25.70.10">
    <property type="entry name" value="Transcription termination factor 3, mitochondrial"/>
    <property type="match status" value="1"/>
</dbReference>
<keyword evidence="2" id="KW-0804">Transcription</keyword>
<dbReference type="EMBL" id="CP151503">
    <property type="protein sequence ID" value="WZN60353.1"/>
    <property type="molecule type" value="Genomic_DNA"/>
</dbReference>
<keyword evidence="2" id="KW-0806">Transcription termination</keyword>
<accession>A0AAX4P2J8</accession>
<evidence type="ECO:0000256" key="1">
    <source>
        <dbReference type="ARBA" id="ARBA00007692"/>
    </source>
</evidence>
<sequence>MVMGGRTRLVRRKATGTRAVPSRGGTAPVVVTRSPRRRGDTFHNNIHTDNNNDKTVWCRASSAEAVASLEGGEGFVECVARVSSLAGGALSEEESASAVREAFGWGKQTYWRQSKVEERPAPDAMDATVAVLLDLGMTEEEVCEIVRAFPEFLGCDADLVRKNVDYVTKTFFVRNKALLSTLSRKPQVLGNTVDCEGNCVGECNRCWVRF</sequence>
<protein>
    <recommendedName>
        <fullName evidence="6">Mitochondrial transcription termination factor</fullName>
    </recommendedName>
</protein>
<dbReference type="GO" id="GO:0003676">
    <property type="term" value="F:nucleic acid binding"/>
    <property type="evidence" value="ECO:0007669"/>
    <property type="project" value="InterPro"/>
</dbReference>
<evidence type="ECO:0000313" key="5">
    <source>
        <dbReference type="Proteomes" id="UP001472866"/>
    </source>
</evidence>
<dbReference type="GO" id="GO:0006353">
    <property type="term" value="P:DNA-templated transcription termination"/>
    <property type="evidence" value="ECO:0007669"/>
    <property type="project" value="UniProtKB-KW"/>
</dbReference>
<comment type="similarity">
    <text evidence="1">Belongs to the mTERF family.</text>
</comment>
<evidence type="ECO:0000256" key="3">
    <source>
        <dbReference type="ARBA" id="ARBA00022946"/>
    </source>
</evidence>
<name>A0AAX4P2J8_9CHLO</name>
<keyword evidence="3" id="KW-0809">Transit peptide</keyword>
<dbReference type="AlphaFoldDB" id="A0AAX4P2J8"/>
<dbReference type="Proteomes" id="UP001472866">
    <property type="component" value="Chromosome 03"/>
</dbReference>
<proteinExistence type="inferred from homology"/>
<evidence type="ECO:0000256" key="2">
    <source>
        <dbReference type="ARBA" id="ARBA00022472"/>
    </source>
</evidence>
<dbReference type="Pfam" id="PF02536">
    <property type="entry name" value="mTERF"/>
    <property type="match status" value="1"/>
</dbReference>